<evidence type="ECO:0008006" key="3">
    <source>
        <dbReference type="Google" id="ProtNLM"/>
    </source>
</evidence>
<sequence>MAFDFTTEAIAHFIGSFNQIIEQARLRTDHDPFENAGPAYGPGNGLNTITITLSAPMQPVAVDAGISYRIQLLPLPEQFTPVSVYMQTGVEAGLPYVAGASVVAPQWVPGVALGGAPQPYVAPPPPPPSYATVVYQHNLLADSDRLLGADAVVELSEEAAALALDWLAGEGAALAGPDIPEIPESGADIAVTGREVHESVSAFVPGAPKEAQVATLVGEDAAGIHVDGEEGDALPDLTEVLPVLPEAEDDTGPAHDVITGGNTVVNEGYISFSLAEAPVIAVMGDSLSVVSISQTNVISDLDTVNGMFRGAGGADNIVSNAASFLTVSTAPESDDTDDAADEEEDAPVFPWIASVMRIEGDVVNFNYLHQQNLVTDDDIVSTELTASETFIQSGGNLTVNATSLVELSYIYDLIVVGGDIVNASIVNQMNVLLDDDFITYPEDEAWDVTDSGNVLWNQASIRSIGADTYHDMSDGFAALGDSLAAGSDAVPGSILRHEAFDGQDEVLSVLYIEGDLISLQVVDQVNILSDVDQVDVSAQGDAAAAITGANALINIAAISEFGVDSEIQVGGEVYSDALMHQAGLIVQEDSPLLTQGGGLVTEAVAFLMDDVDQQAEDGDGGYGGYVGGDDMGSDPMGGLLA</sequence>
<evidence type="ECO:0000313" key="1">
    <source>
        <dbReference type="EMBL" id="KRS12796.1"/>
    </source>
</evidence>
<keyword evidence="2" id="KW-1185">Reference proteome</keyword>
<proteinExistence type="predicted"/>
<dbReference type="AlphaFoldDB" id="A0A0T5NVE9"/>
<name>A0A0T5NVE9_9RHOB</name>
<accession>A0A0T5NVE9</accession>
<dbReference type="OrthoDB" id="8283038at2"/>
<comment type="caution">
    <text evidence="1">The sequence shown here is derived from an EMBL/GenBank/DDBJ whole genome shotgun (WGS) entry which is preliminary data.</text>
</comment>
<dbReference type="Proteomes" id="UP000051295">
    <property type="component" value="Unassembled WGS sequence"/>
</dbReference>
<evidence type="ECO:0000313" key="2">
    <source>
        <dbReference type="Proteomes" id="UP000051295"/>
    </source>
</evidence>
<protein>
    <recommendedName>
        <fullName evidence="3">Type I secretion protein ATPase</fullName>
    </recommendedName>
</protein>
<dbReference type="STRING" id="1641875.XM53_09465"/>
<gene>
    <name evidence="1" type="ORF">XM53_09465</name>
</gene>
<dbReference type="EMBL" id="LAXJ01000008">
    <property type="protein sequence ID" value="KRS12796.1"/>
    <property type="molecule type" value="Genomic_DNA"/>
</dbReference>
<dbReference type="RefSeq" id="WP_057792665.1">
    <property type="nucleotide sequence ID" value="NZ_LAXJ01000008.1"/>
</dbReference>
<dbReference type="PATRIC" id="fig|1641875.4.peg.4303"/>
<organism evidence="1 2">
    <name type="scientific">Roseovarius atlanticus</name>
    <dbReference type="NCBI Taxonomy" id="1641875"/>
    <lineage>
        <taxon>Bacteria</taxon>
        <taxon>Pseudomonadati</taxon>
        <taxon>Pseudomonadota</taxon>
        <taxon>Alphaproteobacteria</taxon>
        <taxon>Rhodobacterales</taxon>
        <taxon>Roseobacteraceae</taxon>
        <taxon>Roseovarius</taxon>
    </lineage>
</organism>
<reference evidence="1 2" key="1">
    <citation type="submission" date="2015-04" db="EMBL/GenBank/DDBJ databases">
        <title>The draft genome sequence of Roseovarius sp.R12b.</title>
        <authorList>
            <person name="Li G."/>
            <person name="Lai Q."/>
            <person name="Shao Z."/>
            <person name="Yan P."/>
        </authorList>
    </citation>
    <scope>NUCLEOTIDE SEQUENCE [LARGE SCALE GENOMIC DNA]</scope>
    <source>
        <strain evidence="1 2">R12B</strain>
    </source>
</reference>